<gene>
    <name evidence="2" type="ORF">L1I42_08900</name>
</gene>
<reference evidence="2 3" key="1">
    <citation type="submission" date="2022-01" db="EMBL/GenBank/DDBJ databases">
        <title>Maritalea mediterranea sp. nov., isolated from marine plastic residues from the Malva-rosa beach (Valencia, Spain).</title>
        <authorList>
            <person name="Vidal-Verdu A."/>
            <person name="Molina-Menor E."/>
            <person name="Pascual J."/>
            <person name="Pereto J."/>
            <person name="Porcar M."/>
        </authorList>
    </citation>
    <scope>NUCLEOTIDE SEQUENCE [LARGE SCALE GENOMIC DNA]</scope>
    <source>
        <strain evidence="2 3">P4.10X</strain>
    </source>
</reference>
<organism evidence="2 3">
    <name type="scientific">Maritalea mediterranea</name>
    <dbReference type="NCBI Taxonomy" id="2909667"/>
    <lineage>
        <taxon>Bacteria</taxon>
        <taxon>Pseudomonadati</taxon>
        <taxon>Pseudomonadota</taxon>
        <taxon>Alphaproteobacteria</taxon>
        <taxon>Hyphomicrobiales</taxon>
        <taxon>Devosiaceae</taxon>
        <taxon>Maritalea</taxon>
    </lineage>
</organism>
<evidence type="ECO:0000313" key="3">
    <source>
        <dbReference type="Proteomes" id="UP001201217"/>
    </source>
</evidence>
<dbReference type="EMBL" id="JAKGTI010000001">
    <property type="protein sequence ID" value="MCF4098604.1"/>
    <property type="molecule type" value="Genomic_DNA"/>
</dbReference>
<evidence type="ECO:0008006" key="4">
    <source>
        <dbReference type="Google" id="ProtNLM"/>
    </source>
</evidence>
<dbReference type="Proteomes" id="UP001201217">
    <property type="component" value="Unassembled WGS sequence"/>
</dbReference>
<evidence type="ECO:0000313" key="2">
    <source>
        <dbReference type="EMBL" id="MCF4098604.1"/>
    </source>
</evidence>
<name>A0ABS9E8T3_9HYPH</name>
<keyword evidence="1" id="KW-0812">Transmembrane</keyword>
<evidence type="ECO:0000256" key="1">
    <source>
        <dbReference type="SAM" id="Phobius"/>
    </source>
</evidence>
<accession>A0ABS9E8T3</accession>
<protein>
    <recommendedName>
        <fullName evidence="4">DUF1515 domain-containing protein</fullName>
    </recommendedName>
</protein>
<keyword evidence="3" id="KW-1185">Reference proteome</keyword>
<keyword evidence="1" id="KW-1133">Transmembrane helix</keyword>
<comment type="caution">
    <text evidence="2">The sequence shown here is derived from an EMBL/GenBank/DDBJ whole genome shotgun (WGS) entry which is preliminary data.</text>
</comment>
<feature type="transmembrane region" description="Helical" evidence="1">
    <location>
        <begin position="66"/>
        <end position="84"/>
    </location>
</feature>
<keyword evidence="1" id="KW-0472">Membrane</keyword>
<proteinExistence type="predicted"/>
<dbReference type="RefSeq" id="WP_236114118.1">
    <property type="nucleotide sequence ID" value="NZ_JAKGTI010000001.1"/>
</dbReference>
<sequence>MTDNLPSTKEGREAFLLHSLGRIEGKQDQINERLLQVLDDQKHLWQELDATKKEHGEAIESTKFRLNLFTGIGMGAIGVLGWLSNLKGLLFS</sequence>